<dbReference type="CDD" id="cd09076">
    <property type="entry name" value="L1-EN"/>
    <property type="match status" value="1"/>
</dbReference>
<dbReference type="InterPro" id="IPR005135">
    <property type="entry name" value="Endo/exonuclease/phosphatase"/>
</dbReference>
<dbReference type="PIR" id="T14853">
    <property type="entry name" value="T14853"/>
</dbReference>
<name>O93520_ORYLA</name>
<dbReference type="CDD" id="cd01650">
    <property type="entry name" value="RT_nLTR_like"/>
    <property type="match status" value="1"/>
</dbReference>
<dbReference type="AlphaFoldDB" id="O93520"/>
<dbReference type="EMBL" id="AF055640">
    <property type="protein sequence ID" value="AAD02928.1"/>
    <property type="molecule type" value="Genomic_DNA"/>
</dbReference>
<dbReference type="Pfam" id="PF03372">
    <property type="entry name" value="Exo_endo_phos"/>
    <property type="match status" value="1"/>
</dbReference>
<keyword evidence="2" id="KW-0548">Nucleotidyltransferase</keyword>
<reference evidence="2" key="1">
    <citation type="journal article" date="1998" name="Mol. Biol. Evol.">
        <title>Swimmer 1, a new low-copy-number LINE family in teleost genomes with sequence similarity to mammalian L1.</title>
        <authorList>
            <person name="Duvernell D.D."/>
            <person name="Turner B.J."/>
        </authorList>
    </citation>
    <scope>NUCLEOTIDE SEQUENCE</scope>
    <source>
        <strain evidence="2">Orange</strain>
    </source>
</reference>
<dbReference type="PROSITE" id="PS50878">
    <property type="entry name" value="RT_POL"/>
    <property type="match status" value="1"/>
</dbReference>
<dbReference type="PANTHER" id="PTHR31635">
    <property type="entry name" value="REVERSE TRANSCRIPTASE DOMAIN-CONTAINING PROTEIN-RELATED"/>
    <property type="match status" value="1"/>
</dbReference>
<proteinExistence type="predicted"/>
<dbReference type="GO" id="GO:0003964">
    <property type="term" value="F:RNA-directed DNA polymerase activity"/>
    <property type="evidence" value="ECO:0007669"/>
    <property type="project" value="UniProtKB-KW"/>
</dbReference>
<protein>
    <submittedName>
        <fullName evidence="2">Reverse transcriptase</fullName>
    </submittedName>
</protein>
<dbReference type="InterPro" id="IPR000477">
    <property type="entry name" value="RT_dom"/>
</dbReference>
<evidence type="ECO:0000259" key="1">
    <source>
        <dbReference type="PROSITE" id="PS50878"/>
    </source>
</evidence>
<dbReference type="InterPro" id="IPR036691">
    <property type="entry name" value="Endo/exonu/phosph_ase_sf"/>
</dbReference>
<dbReference type="Pfam" id="PF00078">
    <property type="entry name" value="RVT_1"/>
    <property type="match status" value="1"/>
</dbReference>
<accession>O93520</accession>
<dbReference type="Gene3D" id="3.60.10.10">
    <property type="entry name" value="Endonuclease/exonuclease/phosphatase"/>
    <property type="match status" value="1"/>
</dbReference>
<feature type="domain" description="Reverse transcriptase" evidence="1">
    <location>
        <begin position="499"/>
        <end position="771"/>
    </location>
</feature>
<evidence type="ECO:0000313" key="2">
    <source>
        <dbReference type="EMBL" id="AAD02928.1"/>
    </source>
</evidence>
<organism evidence="2">
    <name type="scientific">Oryzias latipes</name>
    <name type="common">Japanese rice fish</name>
    <name type="synonym">Japanese killifish</name>
    <dbReference type="NCBI Taxonomy" id="8090"/>
    <lineage>
        <taxon>Eukaryota</taxon>
        <taxon>Metazoa</taxon>
        <taxon>Chordata</taxon>
        <taxon>Craniata</taxon>
        <taxon>Vertebrata</taxon>
        <taxon>Euteleostomi</taxon>
        <taxon>Actinopterygii</taxon>
        <taxon>Neopterygii</taxon>
        <taxon>Teleostei</taxon>
        <taxon>Neoteleostei</taxon>
        <taxon>Acanthomorphata</taxon>
        <taxon>Ovalentaria</taxon>
        <taxon>Atherinomorphae</taxon>
        <taxon>Beloniformes</taxon>
        <taxon>Adrianichthyidae</taxon>
        <taxon>Oryziinae</taxon>
        <taxon>Oryzias</taxon>
    </lineage>
</organism>
<keyword evidence="2" id="KW-0808">Transferase</keyword>
<dbReference type="SUPFAM" id="SSF56219">
    <property type="entry name" value="DNase I-like"/>
    <property type="match status" value="1"/>
</dbReference>
<keyword evidence="2" id="KW-0695">RNA-directed DNA polymerase</keyword>
<sequence length="1258" mass="147199">MYDRNVKLLTLNINGLHNPVKRWKTLSKLKQDKAEIVFLQETHLPEAEHLKLNKMGFKHVFYSSHSSGRRRGVATLIAGAVNYQHVSEYKDKEGRYIMITGKINSILITLLNVYVPPGSDWSFYRHIFEIISTKSQGTLICGGDFNIVLNNSLDSSNGKGDYRKIGKKMRHLMEEMGIVDVWRENNPTKREYTHYSHPHNAYSRLDYIFMFKNDLLRVKNSDIGICAISDHNPVTVSLYLAGQKRATVWRLNNNILNYPNIKDKLSYEIKEYLIHNDNGEVSPGTLWDALKAVLRGKIISISSYQKKANQQKLKCLEEKLLKLQQEHFQSVKTKNKTEIIKLKKEIDDINTLAVQKKLVLMKQKYYEVGSKSLKLLSYKLRKQQAERAIYKIKNPSSKKIETDQEKIQQCFHEYYKNLYSETNLNNSDQIDAFLKNLDLPTLTVEQNEKLLTAITSEEIQFAIRKLKSGKMAGADGFSPEWYKTMETHLIPTLLKTFNWVMEKKMTPLSWNEAIISIIPKEGKDRLDCANYRPVSVLNIDYKLFTSIISRRLETILPMLMHKDQTGFIKQRQTQDSIRKVLNIIHQVVQQKQETLVISLDAEKAFDSVRWTFLYKVLGKFGFCKSIIETISGLYNKPTARIKINGDLTETITLERGTRQGCNMSALLFALYIEPLGQWIRQRADIKGVKVSGKEQKLSLFADDLLLTISQPTKTLPIIMDSLKDFGTLSGYKINVNKIQVLTLNYSPPQNIKDEYKWEWQADSIKYLGIALHKDFTKMFEVNYGPLNTKLQSDLQRWNAIPFLDLHSRIDSIRMNILPQMLYLFQCLPFPIPQKQFVEWDKMLSRYIWRGKKPRIKYKTLQLKTDQGGRNLPCLQDYFCAAQLRPLICMCSPVYSAGWKELELKTFEKMPLKALLADIKLQGELPLQDDPLLNMMIKTWNDTVKKCNLMEDSKILRWCAYDSEFTPNKYDGRFKLWIAKGLTDFNSFVHKGAFQTFDTLKKKHGLISDDFFRYLQVRHYFNQKIKISTDDPRFLKTFKTLIKAICPTKIISKLYNSILSHKGENTYYVKERWEREGQLTITEEDWEQVCRKQWITTGSNIWREFCWKSIMRFFTTPSQKKYLGNSKCWRCGNNGANHFHIFWDCVIIKKYWSDIHEHLQNVFSIVFPLSFESLFLSKIDGLDNKNKKLLYILLAASKKAITRKWLKPEQPTTEDWIDVVQRIYIMERISHSLQIRLDVFYATWSIWTEYVKPVRSDFI</sequence>
<dbReference type="PANTHER" id="PTHR31635:SF196">
    <property type="entry name" value="REVERSE TRANSCRIPTASE DOMAIN-CONTAINING PROTEIN-RELATED"/>
    <property type="match status" value="1"/>
</dbReference>